<keyword evidence="3" id="KW-1185">Reference proteome</keyword>
<proteinExistence type="predicted"/>
<evidence type="ECO:0000313" key="2">
    <source>
        <dbReference type="EMBL" id="KAK9270648.1"/>
    </source>
</evidence>
<protein>
    <submittedName>
        <fullName evidence="2">Uncharacterized protein</fullName>
    </submittedName>
</protein>
<comment type="caution">
    <text evidence="2">The sequence shown here is derived from an EMBL/GenBank/DDBJ whole genome shotgun (WGS) entry which is preliminary data.</text>
</comment>
<dbReference type="EMBL" id="JBBPBK010000014">
    <property type="protein sequence ID" value="KAK9270648.1"/>
    <property type="molecule type" value="Genomic_DNA"/>
</dbReference>
<evidence type="ECO:0000313" key="3">
    <source>
        <dbReference type="Proteomes" id="UP001415857"/>
    </source>
</evidence>
<organism evidence="2 3">
    <name type="scientific">Liquidambar formosana</name>
    <name type="common">Formosan gum</name>
    <dbReference type="NCBI Taxonomy" id="63359"/>
    <lineage>
        <taxon>Eukaryota</taxon>
        <taxon>Viridiplantae</taxon>
        <taxon>Streptophyta</taxon>
        <taxon>Embryophyta</taxon>
        <taxon>Tracheophyta</taxon>
        <taxon>Spermatophyta</taxon>
        <taxon>Magnoliopsida</taxon>
        <taxon>eudicotyledons</taxon>
        <taxon>Gunneridae</taxon>
        <taxon>Pentapetalae</taxon>
        <taxon>Saxifragales</taxon>
        <taxon>Altingiaceae</taxon>
        <taxon>Liquidambar</taxon>
    </lineage>
</organism>
<feature type="compositionally biased region" description="Polar residues" evidence="1">
    <location>
        <begin position="88"/>
        <end position="98"/>
    </location>
</feature>
<name>A0AAP0NCZ6_LIQFO</name>
<dbReference type="Proteomes" id="UP001415857">
    <property type="component" value="Unassembled WGS sequence"/>
</dbReference>
<gene>
    <name evidence="2" type="ORF">L1049_026230</name>
</gene>
<reference evidence="2 3" key="1">
    <citation type="journal article" date="2024" name="Plant J.">
        <title>Genome sequences and population genomics reveal climatic adaptation and genomic divergence between two closely related sweetgum species.</title>
        <authorList>
            <person name="Xu W.Q."/>
            <person name="Ren C.Q."/>
            <person name="Zhang X.Y."/>
            <person name="Comes H.P."/>
            <person name="Liu X.H."/>
            <person name="Li Y.G."/>
            <person name="Kettle C.J."/>
            <person name="Jalonen R."/>
            <person name="Gaisberger H."/>
            <person name="Ma Y.Z."/>
            <person name="Qiu Y.X."/>
        </authorList>
    </citation>
    <scope>NUCLEOTIDE SEQUENCE [LARGE SCALE GENOMIC DNA]</scope>
    <source>
        <strain evidence="2">Hangzhou</strain>
    </source>
</reference>
<evidence type="ECO:0000256" key="1">
    <source>
        <dbReference type="SAM" id="MobiDB-lite"/>
    </source>
</evidence>
<feature type="region of interest" description="Disordered" evidence="1">
    <location>
        <begin position="75"/>
        <end position="98"/>
    </location>
</feature>
<accession>A0AAP0NCZ6</accession>
<sequence length="98" mass="10515">MGITSIITFNKNGEVSNLICGLFGDVSNLKSSVGLPKLHSAESLVLCSSNHIFKLVQEIAKRKPYAEKVVKLNEASSSAKKSIRQEKQLVSASAAPTK</sequence>
<dbReference type="AlphaFoldDB" id="A0AAP0NCZ6"/>